<evidence type="ECO:0000256" key="4">
    <source>
        <dbReference type="ARBA" id="ARBA00022833"/>
    </source>
</evidence>
<dbReference type="PANTHER" id="PTHR24273:SF32">
    <property type="entry name" value="HYALIN"/>
    <property type="match status" value="1"/>
</dbReference>
<dbReference type="Gene3D" id="3.30.160.60">
    <property type="entry name" value="Classic Zinc Finger"/>
    <property type="match status" value="3"/>
</dbReference>
<dbReference type="SMART" id="SM00032">
    <property type="entry name" value="CCP"/>
    <property type="match status" value="1"/>
</dbReference>
<evidence type="ECO:0000256" key="5">
    <source>
        <dbReference type="ARBA" id="ARBA00023157"/>
    </source>
</evidence>
<dbReference type="PROSITE" id="PS50923">
    <property type="entry name" value="SUSHI"/>
    <property type="match status" value="1"/>
</dbReference>
<feature type="non-terminal residue" evidence="11">
    <location>
        <position position="1"/>
    </location>
</feature>
<reference evidence="11" key="2">
    <citation type="submission" date="2023-05" db="EMBL/GenBank/DDBJ databases">
        <authorList>
            <person name="Fouks B."/>
        </authorList>
    </citation>
    <scope>NUCLEOTIDE SEQUENCE</scope>
    <source>
        <strain evidence="11">Stay&amp;Tobe</strain>
        <tissue evidence="11">Testes</tissue>
    </source>
</reference>
<dbReference type="FunFam" id="3.30.160.60:FF:002343">
    <property type="entry name" value="Zinc finger protein 33A"/>
    <property type="match status" value="1"/>
</dbReference>
<dbReference type="Gene3D" id="2.10.70.10">
    <property type="entry name" value="Complement Module, domain 1"/>
    <property type="match status" value="1"/>
</dbReference>
<dbReference type="CDD" id="cd00033">
    <property type="entry name" value="CCP"/>
    <property type="match status" value="1"/>
</dbReference>
<keyword evidence="1" id="KW-0479">Metal-binding</keyword>
<evidence type="ECO:0000256" key="7">
    <source>
        <dbReference type="PROSITE-ProRule" id="PRU00302"/>
    </source>
</evidence>
<dbReference type="Pfam" id="PF00096">
    <property type="entry name" value="zf-C2H2"/>
    <property type="match status" value="2"/>
</dbReference>
<evidence type="ECO:0000256" key="6">
    <source>
        <dbReference type="PROSITE-ProRule" id="PRU00042"/>
    </source>
</evidence>
<feature type="domain" description="C2H2-type" evidence="8">
    <location>
        <begin position="407"/>
        <end position="437"/>
    </location>
</feature>
<keyword evidence="7" id="KW-0768">Sushi</keyword>
<evidence type="ECO:0000259" key="10">
    <source>
        <dbReference type="PROSITE" id="PS50923"/>
    </source>
</evidence>
<dbReference type="AlphaFoldDB" id="A0AAD7Z4F0"/>
<feature type="domain" description="Sushi" evidence="10">
    <location>
        <begin position="74"/>
        <end position="142"/>
    </location>
</feature>
<keyword evidence="3 6" id="KW-0863">Zinc-finger</keyword>
<dbReference type="InterPro" id="IPR036236">
    <property type="entry name" value="Znf_C2H2_sf"/>
</dbReference>
<dbReference type="Proteomes" id="UP001233999">
    <property type="component" value="Unassembled WGS sequence"/>
</dbReference>
<dbReference type="SMART" id="SM00355">
    <property type="entry name" value="ZnF_C2H2"/>
    <property type="match status" value="3"/>
</dbReference>
<dbReference type="GO" id="GO:0008270">
    <property type="term" value="F:zinc ion binding"/>
    <property type="evidence" value="ECO:0007669"/>
    <property type="project" value="UniProtKB-KW"/>
</dbReference>
<evidence type="ECO:0000313" key="12">
    <source>
        <dbReference type="Proteomes" id="UP001233999"/>
    </source>
</evidence>
<comment type="caution">
    <text evidence="11">The sequence shown here is derived from an EMBL/GenBank/DDBJ whole genome shotgun (WGS) entry which is preliminary data.</text>
</comment>
<reference evidence="11" key="1">
    <citation type="journal article" date="2023" name="IScience">
        <title>Live-bearing cockroach genome reveals convergent evolutionary mechanisms linked to viviparity in insects and beyond.</title>
        <authorList>
            <person name="Fouks B."/>
            <person name="Harrison M.C."/>
            <person name="Mikhailova A.A."/>
            <person name="Marchal E."/>
            <person name="English S."/>
            <person name="Carruthers M."/>
            <person name="Jennings E.C."/>
            <person name="Chiamaka E.L."/>
            <person name="Frigard R.A."/>
            <person name="Pippel M."/>
            <person name="Attardo G.M."/>
            <person name="Benoit J.B."/>
            <person name="Bornberg-Bauer E."/>
            <person name="Tobe S.S."/>
        </authorList>
    </citation>
    <scope>NUCLEOTIDE SEQUENCE</scope>
    <source>
        <strain evidence="11">Stay&amp;Tobe</strain>
    </source>
</reference>
<gene>
    <name evidence="11" type="ORF">L9F63_008892</name>
</gene>
<evidence type="ECO:0000256" key="3">
    <source>
        <dbReference type="ARBA" id="ARBA00022771"/>
    </source>
</evidence>
<dbReference type="InterPro" id="IPR013087">
    <property type="entry name" value="Znf_C2H2_type"/>
</dbReference>
<keyword evidence="5" id="KW-1015">Disulfide bond</keyword>
<evidence type="ECO:0000256" key="1">
    <source>
        <dbReference type="ARBA" id="ARBA00022723"/>
    </source>
</evidence>
<proteinExistence type="predicted"/>
<evidence type="ECO:0000256" key="2">
    <source>
        <dbReference type="ARBA" id="ARBA00022737"/>
    </source>
</evidence>
<dbReference type="Pfam" id="PF00084">
    <property type="entry name" value="Sushi"/>
    <property type="match status" value="1"/>
</dbReference>
<name>A0AAD7Z4F0_DIPPU</name>
<sequence length="514" mass="57563">ILLFPLKAQMMYVARGKVVVLLMWCRGTYQEGCMTWWNANSGRQTDTASKLARLNLATRGNIYNHPKGTPYPTQQGPHPMVRKWSIPAVGQLVPASCTSGKTFPGHHCVMTCPRGYRVLGPAVLTCLLNQQWSPAQVPPCQKASEVPQPFIQCPRDVKVDLPPHQNTVHVRIPQPKSNMDWWRYIDSIPSWGKQLEADLTPGKTEVTFWAHSPVGNSSASCTVIIYVKDSESPRVRDCPQPFEVQLLPGESSRTVSWAEPIFTDNVGVDRIYKSKEPGQQMSPGLHHVNYLAHDAAGNRAKCHFSVHVKEAESRQEIPRLGGYGRKTVICPNRATQVNTVSPTYPWQLPAGCYVRRTRTQHPLTQVCANSATSHTGMCQLSNLSHRYVPTQQPLTQVCANSATSHTGMCQLSNISHRFFSDKSNLNKHLRVHDGDKPFKCPICNKSFGQKTIFKSHLLVHSDEKPFKCSLCDKGYVYKANYNAHINTHRNWILGMIDVQTNETAGEGTTGYWIV</sequence>
<accession>A0AAD7Z4F0</accession>
<evidence type="ECO:0000259" key="8">
    <source>
        <dbReference type="PROSITE" id="PS50157"/>
    </source>
</evidence>
<dbReference type="InterPro" id="IPR000436">
    <property type="entry name" value="Sushi_SCR_CCP_dom"/>
</dbReference>
<protein>
    <submittedName>
        <fullName evidence="11">Uncharacterized protein</fullName>
    </submittedName>
</protein>
<dbReference type="PROSITE" id="PS50157">
    <property type="entry name" value="ZINC_FINGER_C2H2_2"/>
    <property type="match status" value="3"/>
</dbReference>
<dbReference type="InterPro" id="IPR003410">
    <property type="entry name" value="HYR_dom"/>
</dbReference>
<keyword evidence="12" id="KW-1185">Reference proteome</keyword>
<feature type="domain" description="C2H2-type" evidence="8">
    <location>
        <begin position="466"/>
        <end position="488"/>
    </location>
</feature>
<dbReference type="PROSITE" id="PS00028">
    <property type="entry name" value="ZINC_FINGER_C2H2_1"/>
    <property type="match status" value="2"/>
</dbReference>
<dbReference type="SUPFAM" id="SSF57667">
    <property type="entry name" value="beta-beta-alpha zinc fingers"/>
    <property type="match status" value="1"/>
</dbReference>
<dbReference type="SUPFAM" id="SSF57535">
    <property type="entry name" value="Complement control module/SCR domain"/>
    <property type="match status" value="1"/>
</dbReference>
<keyword evidence="4" id="KW-0862">Zinc</keyword>
<evidence type="ECO:0000313" key="11">
    <source>
        <dbReference type="EMBL" id="KAJ9573729.1"/>
    </source>
</evidence>
<dbReference type="GO" id="GO:0006355">
    <property type="term" value="P:regulation of DNA-templated transcription"/>
    <property type="evidence" value="ECO:0007669"/>
    <property type="project" value="UniProtKB-ARBA"/>
</dbReference>
<dbReference type="InterPro" id="IPR035976">
    <property type="entry name" value="Sushi/SCR/CCP_sf"/>
</dbReference>
<dbReference type="PANTHER" id="PTHR24273">
    <property type="entry name" value="FI04643P-RELATED"/>
    <property type="match status" value="1"/>
</dbReference>
<feature type="domain" description="HYR" evidence="9">
    <location>
        <begin position="228"/>
        <end position="310"/>
    </location>
</feature>
<evidence type="ECO:0000259" key="9">
    <source>
        <dbReference type="PROSITE" id="PS50825"/>
    </source>
</evidence>
<organism evidence="11 12">
    <name type="scientific">Diploptera punctata</name>
    <name type="common">Pacific beetle cockroach</name>
    <dbReference type="NCBI Taxonomy" id="6984"/>
    <lineage>
        <taxon>Eukaryota</taxon>
        <taxon>Metazoa</taxon>
        <taxon>Ecdysozoa</taxon>
        <taxon>Arthropoda</taxon>
        <taxon>Hexapoda</taxon>
        <taxon>Insecta</taxon>
        <taxon>Pterygota</taxon>
        <taxon>Neoptera</taxon>
        <taxon>Polyneoptera</taxon>
        <taxon>Dictyoptera</taxon>
        <taxon>Blattodea</taxon>
        <taxon>Blaberoidea</taxon>
        <taxon>Blaberidae</taxon>
        <taxon>Diplopterinae</taxon>
        <taxon>Diploptera</taxon>
    </lineage>
</organism>
<feature type="non-terminal residue" evidence="11">
    <location>
        <position position="514"/>
    </location>
</feature>
<dbReference type="PROSITE" id="PS50825">
    <property type="entry name" value="HYR"/>
    <property type="match status" value="1"/>
</dbReference>
<dbReference type="EMBL" id="JASPKZ010010684">
    <property type="protein sequence ID" value="KAJ9573729.1"/>
    <property type="molecule type" value="Genomic_DNA"/>
</dbReference>
<dbReference type="FunFam" id="3.30.160.60:FF:000110">
    <property type="entry name" value="Zinc finger protein-like"/>
    <property type="match status" value="1"/>
</dbReference>
<keyword evidence="2" id="KW-0677">Repeat</keyword>
<comment type="caution">
    <text evidence="7">Lacks conserved residue(s) required for the propagation of feature annotation.</text>
</comment>
<dbReference type="Pfam" id="PF02494">
    <property type="entry name" value="HYR"/>
    <property type="match status" value="1"/>
</dbReference>
<feature type="domain" description="C2H2-type" evidence="8">
    <location>
        <begin position="438"/>
        <end position="465"/>
    </location>
</feature>